<sequence>GFSKRPQYALSRRDNLLYSRSGLALRQLLSVLFDEYTSCVKNLLLPWKEECETLDFNLHKDMDLSTNNNNSSTQVDQTEHLETEDKSKESLNPTADVAVPPPSTESLKSITEDCVKSMVYLRRRLVLAHDAVLSTIGVQREQLEAGCQLVELRELLDSLQAEKTELEKQHKSAVELLIKDHENELVLVRTFLATVQREEPVAAGWNWETNRRELEQRHRREMENLRTYFE</sequence>
<organism evidence="3">
    <name type="scientific">Graphocephala atropunctata</name>
    <dbReference type="NCBI Taxonomy" id="36148"/>
    <lineage>
        <taxon>Eukaryota</taxon>
        <taxon>Metazoa</taxon>
        <taxon>Ecdysozoa</taxon>
        <taxon>Arthropoda</taxon>
        <taxon>Hexapoda</taxon>
        <taxon>Insecta</taxon>
        <taxon>Pterygota</taxon>
        <taxon>Neoptera</taxon>
        <taxon>Paraneoptera</taxon>
        <taxon>Hemiptera</taxon>
        <taxon>Auchenorrhyncha</taxon>
        <taxon>Membracoidea</taxon>
        <taxon>Cicadellidae</taxon>
        <taxon>Cicadellinae</taxon>
        <taxon>Cicadellini</taxon>
        <taxon>Graphocephala</taxon>
    </lineage>
</organism>
<evidence type="ECO:0000313" key="3">
    <source>
        <dbReference type="EMBL" id="JAT24608.1"/>
    </source>
</evidence>
<feature type="coiled-coil region" evidence="1">
    <location>
        <begin position="149"/>
        <end position="176"/>
    </location>
</feature>
<keyword evidence="1" id="KW-0175">Coiled coil</keyword>
<feature type="non-terminal residue" evidence="3">
    <location>
        <position position="1"/>
    </location>
</feature>
<proteinExistence type="predicted"/>
<dbReference type="AlphaFoldDB" id="A0A1B6LLS8"/>
<gene>
    <name evidence="3" type="ORF">g.52704</name>
</gene>
<evidence type="ECO:0000256" key="1">
    <source>
        <dbReference type="SAM" id="Coils"/>
    </source>
</evidence>
<feature type="compositionally biased region" description="Polar residues" evidence="2">
    <location>
        <begin position="64"/>
        <end position="76"/>
    </location>
</feature>
<dbReference type="EMBL" id="GEBQ01015369">
    <property type="protein sequence ID" value="JAT24608.1"/>
    <property type="molecule type" value="Transcribed_RNA"/>
</dbReference>
<feature type="compositionally biased region" description="Basic and acidic residues" evidence="2">
    <location>
        <begin position="77"/>
        <end position="89"/>
    </location>
</feature>
<accession>A0A1B6LLS8</accession>
<feature type="region of interest" description="Disordered" evidence="2">
    <location>
        <begin position="62"/>
        <end position="105"/>
    </location>
</feature>
<evidence type="ECO:0000256" key="2">
    <source>
        <dbReference type="SAM" id="MobiDB-lite"/>
    </source>
</evidence>
<reference evidence="3" key="1">
    <citation type="submission" date="2015-11" db="EMBL/GenBank/DDBJ databases">
        <title>De novo transcriptome assembly of four potential Pierce s Disease insect vectors from Arizona vineyards.</title>
        <authorList>
            <person name="Tassone E.E."/>
        </authorList>
    </citation>
    <scope>NUCLEOTIDE SEQUENCE</scope>
</reference>
<protein>
    <submittedName>
        <fullName evidence="3">Uncharacterized protein</fullName>
    </submittedName>
</protein>
<name>A0A1B6LLS8_9HEMI</name>
<feature type="non-terminal residue" evidence="3">
    <location>
        <position position="230"/>
    </location>
</feature>